<dbReference type="OrthoDB" id="5766760at2"/>
<keyword evidence="1" id="KW-0812">Transmembrane</keyword>
<comment type="caution">
    <text evidence="2">The sequence shown here is derived from an EMBL/GenBank/DDBJ whole genome shotgun (WGS) entry which is preliminary data.</text>
</comment>
<feature type="transmembrane region" description="Helical" evidence="1">
    <location>
        <begin position="44"/>
        <end position="62"/>
    </location>
</feature>
<feature type="transmembrane region" description="Helical" evidence="1">
    <location>
        <begin position="12"/>
        <end position="32"/>
    </location>
</feature>
<proteinExistence type="predicted"/>
<keyword evidence="1" id="KW-0472">Membrane</keyword>
<evidence type="ECO:0000313" key="3">
    <source>
        <dbReference type="Proteomes" id="UP000276260"/>
    </source>
</evidence>
<accession>A0A3P3QGB0</accession>
<evidence type="ECO:0000313" key="2">
    <source>
        <dbReference type="EMBL" id="RRJ20161.1"/>
    </source>
</evidence>
<keyword evidence="1" id="KW-1133">Transmembrane helix</keyword>
<name>A0A3P3QGB0_9GAMM</name>
<organism evidence="2 3">
    <name type="scientific">Rheinheimera mesophila</name>
    <dbReference type="NCBI Taxonomy" id="1547515"/>
    <lineage>
        <taxon>Bacteria</taxon>
        <taxon>Pseudomonadati</taxon>
        <taxon>Pseudomonadota</taxon>
        <taxon>Gammaproteobacteria</taxon>
        <taxon>Chromatiales</taxon>
        <taxon>Chromatiaceae</taxon>
        <taxon>Rheinheimera</taxon>
    </lineage>
</organism>
<reference evidence="2 3" key="1">
    <citation type="submission" date="2018-11" db="EMBL/GenBank/DDBJ databases">
        <title>Draft genome analysis of Rheinheimera mesophila isolated from an industrial waste site.</title>
        <authorList>
            <person name="Yu Q."/>
            <person name="Qi Y."/>
            <person name="Zhang H."/>
            <person name="Lu Y."/>
            <person name="Pu J."/>
        </authorList>
    </citation>
    <scope>NUCLEOTIDE SEQUENCE [LARGE SCALE GENOMIC DNA]</scope>
    <source>
        <strain evidence="2 3">IITR13</strain>
    </source>
</reference>
<feature type="transmembrane region" description="Helical" evidence="1">
    <location>
        <begin position="99"/>
        <end position="118"/>
    </location>
</feature>
<protein>
    <submittedName>
        <fullName evidence="2">Uncharacterized protein</fullName>
    </submittedName>
</protein>
<evidence type="ECO:0000256" key="1">
    <source>
        <dbReference type="SAM" id="Phobius"/>
    </source>
</evidence>
<feature type="transmembrane region" description="Helical" evidence="1">
    <location>
        <begin position="130"/>
        <end position="148"/>
    </location>
</feature>
<dbReference type="RefSeq" id="WP_046520039.1">
    <property type="nucleotide sequence ID" value="NZ_LAVS01000023.1"/>
</dbReference>
<dbReference type="Proteomes" id="UP000276260">
    <property type="component" value="Unassembled WGS sequence"/>
</dbReference>
<gene>
    <name evidence="2" type="ORF">EIK76_11570</name>
</gene>
<keyword evidence="3" id="KW-1185">Reference proteome</keyword>
<dbReference type="AlphaFoldDB" id="A0A3P3QGB0"/>
<dbReference type="EMBL" id="RRCF01000003">
    <property type="protein sequence ID" value="RRJ20161.1"/>
    <property type="molecule type" value="Genomic_DNA"/>
</dbReference>
<sequence length="163" mass="18640">MARWTIEDQENCVKAAISGALFFALLTGFQLLRDISLFWFELKAVSDAFSYGVLFSVVYFLVKVTKQPKLLSYGWKIREICGDFQDEYLRSRFQRATTLAYNLTIVVAFSGYVTTHLINKNGNPDWLGFQPFLLLTIFAGSISFYLSLRTVLDEQDETAQDSN</sequence>